<evidence type="ECO:0000259" key="1">
    <source>
        <dbReference type="Pfam" id="PF04149"/>
    </source>
</evidence>
<evidence type="ECO:0000313" key="2">
    <source>
        <dbReference type="EMBL" id="TBO56472.1"/>
    </source>
</evidence>
<gene>
    <name evidence="2" type="ORF">EYS09_27780</name>
</gene>
<dbReference type="InterPro" id="IPR007278">
    <property type="entry name" value="DUF397"/>
</dbReference>
<accession>A0A4Q9HNN3</accession>
<sequence length="70" mass="7304">MTTTTDTPRWIKSSFSENGGQCVEVAANLAVSRGVVPVRDSKDPRGPVLTIAPAAWSEFVGSVKAGELSA</sequence>
<dbReference type="EMBL" id="SIXH01000334">
    <property type="protein sequence ID" value="TBO56472.1"/>
    <property type="molecule type" value="Genomic_DNA"/>
</dbReference>
<comment type="caution">
    <text evidence="2">The sequence shown here is derived from an EMBL/GenBank/DDBJ whole genome shotgun (WGS) entry which is preliminary data.</text>
</comment>
<protein>
    <submittedName>
        <fullName evidence="2">DUF397 domain-containing protein</fullName>
    </submittedName>
</protein>
<evidence type="ECO:0000313" key="3">
    <source>
        <dbReference type="Proteomes" id="UP000292452"/>
    </source>
</evidence>
<dbReference type="Proteomes" id="UP000292452">
    <property type="component" value="Unassembled WGS sequence"/>
</dbReference>
<keyword evidence="3" id="KW-1185">Reference proteome</keyword>
<dbReference type="Pfam" id="PF04149">
    <property type="entry name" value="DUF397"/>
    <property type="match status" value="1"/>
</dbReference>
<dbReference type="RefSeq" id="WP_052861094.1">
    <property type="nucleotide sequence ID" value="NZ_SIXH01000334.1"/>
</dbReference>
<organism evidence="2 3">
    <name type="scientific">Streptomyces kasugaensis</name>
    <dbReference type="NCBI Taxonomy" id="1946"/>
    <lineage>
        <taxon>Bacteria</taxon>
        <taxon>Bacillati</taxon>
        <taxon>Actinomycetota</taxon>
        <taxon>Actinomycetes</taxon>
        <taxon>Kitasatosporales</taxon>
        <taxon>Streptomycetaceae</taxon>
        <taxon>Streptomyces</taxon>
    </lineage>
</organism>
<dbReference type="AlphaFoldDB" id="A0A4Q9HNN3"/>
<reference evidence="2 3" key="1">
    <citation type="submission" date="2019-02" db="EMBL/GenBank/DDBJ databases">
        <title>Draft Genome Sequence of Streptomyces sp. AM-2504, identified by 16S rRNA comparative analysis as a Streptomyces Kasugaensis strain.</title>
        <authorList>
            <person name="Napolioni V."/>
            <person name="Giuliodori A.M."/>
            <person name="Spurio R."/>
            <person name="Fabbretti A."/>
        </authorList>
    </citation>
    <scope>NUCLEOTIDE SEQUENCE [LARGE SCALE GENOMIC DNA]</scope>
    <source>
        <strain evidence="2 3">AM-2504</strain>
    </source>
</reference>
<feature type="domain" description="DUF397" evidence="1">
    <location>
        <begin position="9"/>
        <end position="64"/>
    </location>
</feature>
<name>A0A4Q9HNN3_STRKA</name>
<proteinExistence type="predicted"/>
<dbReference type="GeneID" id="97378257"/>